<protein>
    <recommendedName>
        <fullName evidence="4">Helix-hairpin-helix domain-containing protein</fullName>
    </recommendedName>
</protein>
<keyword evidence="1" id="KW-0812">Transmembrane</keyword>
<name>A0A845F5I3_9BACL</name>
<evidence type="ECO:0000313" key="2">
    <source>
        <dbReference type="EMBL" id="MYL65998.1"/>
    </source>
</evidence>
<dbReference type="InterPro" id="IPR051675">
    <property type="entry name" value="Endo/Exo/Phosphatase_dom_1"/>
</dbReference>
<keyword evidence="1" id="KW-0472">Membrane</keyword>
<evidence type="ECO:0000256" key="1">
    <source>
        <dbReference type="SAM" id="Phobius"/>
    </source>
</evidence>
<dbReference type="PANTHER" id="PTHR21180:SF32">
    <property type="entry name" value="ENDONUCLEASE_EXONUCLEASE_PHOSPHATASE FAMILY DOMAIN-CONTAINING PROTEIN 1"/>
    <property type="match status" value="1"/>
</dbReference>
<sequence>MSKSITSKGKIWELGNSIWMLWALLTLGFLNYISFFYIASRVKQKKWTKAGFIYSVPFILLIVTSGVSNDHWITDVTVAIYLISYIISIIHVFKIRPEYLLRLQEIQKNPDRYESLKKEIQTEYHSNSSSEPKVLSNVRQETSIVETPIASVEENNKIIDLNRATVHELTEVPHFGGIFAKKAVMLREEKGGFSSYNDFTESMNLKPHIAEKIRPYLKVSNKERPSKEEKTTGRIVDY</sequence>
<dbReference type="Pfam" id="PF12836">
    <property type="entry name" value="HHH_3"/>
    <property type="match status" value="1"/>
</dbReference>
<dbReference type="Proteomes" id="UP000447833">
    <property type="component" value="Unassembled WGS sequence"/>
</dbReference>
<keyword evidence="1" id="KW-1133">Transmembrane helix</keyword>
<dbReference type="SUPFAM" id="SSF47781">
    <property type="entry name" value="RuvA domain 2-like"/>
    <property type="match status" value="1"/>
</dbReference>
<dbReference type="EMBL" id="WMEY01000013">
    <property type="protein sequence ID" value="MYL65998.1"/>
    <property type="molecule type" value="Genomic_DNA"/>
</dbReference>
<evidence type="ECO:0000313" key="3">
    <source>
        <dbReference type="Proteomes" id="UP000447833"/>
    </source>
</evidence>
<feature type="transmembrane region" description="Helical" evidence="1">
    <location>
        <begin position="20"/>
        <end position="39"/>
    </location>
</feature>
<dbReference type="GO" id="GO:0015627">
    <property type="term" value="C:type II protein secretion system complex"/>
    <property type="evidence" value="ECO:0007669"/>
    <property type="project" value="TreeGrafter"/>
</dbReference>
<dbReference type="GO" id="GO:0015628">
    <property type="term" value="P:protein secretion by the type II secretion system"/>
    <property type="evidence" value="ECO:0007669"/>
    <property type="project" value="TreeGrafter"/>
</dbReference>
<feature type="transmembrane region" description="Helical" evidence="1">
    <location>
        <begin position="51"/>
        <end position="67"/>
    </location>
</feature>
<comment type="caution">
    <text evidence="2">The sequence shown here is derived from an EMBL/GenBank/DDBJ whole genome shotgun (WGS) entry which is preliminary data.</text>
</comment>
<gene>
    <name evidence="2" type="ORF">GLW07_21910</name>
</gene>
<dbReference type="InterPro" id="IPR010994">
    <property type="entry name" value="RuvA_2-like"/>
</dbReference>
<proteinExistence type="predicted"/>
<organism evidence="2 3">
    <name type="scientific">Guptibacillus hwajinpoensis</name>
    <dbReference type="NCBI Taxonomy" id="208199"/>
    <lineage>
        <taxon>Bacteria</taxon>
        <taxon>Bacillati</taxon>
        <taxon>Bacillota</taxon>
        <taxon>Bacilli</taxon>
        <taxon>Bacillales</taxon>
        <taxon>Guptibacillaceae</taxon>
        <taxon>Guptibacillus</taxon>
    </lineage>
</organism>
<dbReference type="AlphaFoldDB" id="A0A845F5I3"/>
<dbReference type="PANTHER" id="PTHR21180">
    <property type="entry name" value="ENDONUCLEASE/EXONUCLEASE/PHOSPHATASE FAMILY DOMAIN-CONTAINING PROTEIN 1"/>
    <property type="match status" value="1"/>
</dbReference>
<feature type="transmembrane region" description="Helical" evidence="1">
    <location>
        <begin position="73"/>
        <end position="93"/>
    </location>
</feature>
<dbReference type="Gene3D" id="1.10.150.320">
    <property type="entry name" value="Photosystem II 12 kDa extrinsic protein"/>
    <property type="match status" value="1"/>
</dbReference>
<evidence type="ECO:0008006" key="4">
    <source>
        <dbReference type="Google" id="ProtNLM"/>
    </source>
</evidence>
<reference evidence="2 3" key="1">
    <citation type="submission" date="2019-11" db="EMBL/GenBank/DDBJ databases">
        <title>Genome sequences of 17 halophilic strains isolated from different environments.</title>
        <authorList>
            <person name="Furrow R.E."/>
        </authorList>
    </citation>
    <scope>NUCLEOTIDE SEQUENCE [LARGE SCALE GENOMIC DNA]</scope>
    <source>
        <strain evidence="2 3">22506_14_FS</strain>
    </source>
</reference>
<dbReference type="RefSeq" id="WP_160921679.1">
    <property type="nucleotide sequence ID" value="NZ_WMEY01000013.1"/>
</dbReference>
<accession>A0A845F5I3</accession>